<dbReference type="EMBL" id="JBHUOR010000101">
    <property type="protein sequence ID" value="MFD2869146.1"/>
    <property type="molecule type" value="Genomic_DNA"/>
</dbReference>
<sequence length="352" mass="40540">MNIEQVLNLIKDEIEAMDPVPKEYLVSNGNNNGFEKLVPLIAENVSTKIKEHGDILEITAHLGHHFPDMDLKLNGIKFGLELKSRSNGEWTTNGNSVMESISDPDYEEIFLMFGSKVKKENRLLVRHAPYWQTTKAIKVTHSPRFVIDIRSGASSVFESKVEYDTLRELNDDGKVKFLQDYLRNNSNEAKWYTSEKEQVMPTYFNDLPEEERLKIKADLFIQFPKDLIGNSQNDYKRSAEHLINFYFVYVSNLRDIFSASGKFKYENIEFSRVYKNLQDSSQAIHDFLNEANSDYIEKITSGWIRDELIETSSGDVIADYYKALNMAAKKNAELTNKLNTLGFSNLTDFVFG</sequence>
<evidence type="ECO:0008006" key="3">
    <source>
        <dbReference type="Google" id="ProtNLM"/>
    </source>
</evidence>
<evidence type="ECO:0000313" key="1">
    <source>
        <dbReference type="EMBL" id="MFD2869146.1"/>
    </source>
</evidence>
<dbReference type="RefSeq" id="WP_380147964.1">
    <property type="nucleotide sequence ID" value="NZ_JBHUOR010000101.1"/>
</dbReference>
<keyword evidence="2" id="KW-1185">Reference proteome</keyword>
<name>A0ABW5Y2Z0_9BACL</name>
<accession>A0ABW5Y2Z0</accession>
<reference evidence="2" key="1">
    <citation type="journal article" date="2019" name="Int. J. Syst. Evol. Microbiol.">
        <title>The Global Catalogue of Microorganisms (GCM) 10K type strain sequencing project: providing services to taxonomists for standard genome sequencing and annotation.</title>
        <authorList>
            <consortium name="The Broad Institute Genomics Platform"/>
            <consortium name="The Broad Institute Genome Sequencing Center for Infectious Disease"/>
            <person name="Wu L."/>
            <person name="Ma J."/>
        </authorList>
    </citation>
    <scope>NUCLEOTIDE SEQUENCE [LARGE SCALE GENOMIC DNA]</scope>
    <source>
        <strain evidence="2">KCTC 33522</strain>
    </source>
</reference>
<comment type="caution">
    <text evidence="1">The sequence shown here is derived from an EMBL/GenBank/DDBJ whole genome shotgun (WGS) entry which is preliminary data.</text>
</comment>
<evidence type="ECO:0000313" key="2">
    <source>
        <dbReference type="Proteomes" id="UP001597568"/>
    </source>
</evidence>
<proteinExistence type="predicted"/>
<organism evidence="1 2">
    <name type="scientific">Kurthia populi</name>
    <dbReference type="NCBI Taxonomy" id="1562132"/>
    <lineage>
        <taxon>Bacteria</taxon>
        <taxon>Bacillati</taxon>
        <taxon>Bacillota</taxon>
        <taxon>Bacilli</taxon>
        <taxon>Bacillales</taxon>
        <taxon>Caryophanaceae</taxon>
        <taxon>Kurthia</taxon>
    </lineage>
</organism>
<gene>
    <name evidence="1" type="ORF">ACFSY7_11640</name>
</gene>
<dbReference type="Proteomes" id="UP001597568">
    <property type="component" value="Unassembled WGS sequence"/>
</dbReference>
<protein>
    <recommendedName>
        <fullName evidence="3">Restriction endonuclease</fullName>
    </recommendedName>
</protein>